<proteinExistence type="predicted"/>
<dbReference type="SUPFAM" id="SSF55874">
    <property type="entry name" value="ATPase domain of HSP90 chaperone/DNA topoisomerase II/histidine kinase"/>
    <property type="match status" value="1"/>
</dbReference>
<name>A0A177YI86_9NOCA</name>
<keyword evidence="1" id="KW-0418">Kinase</keyword>
<keyword evidence="4" id="KW-1185">Reference proteome</keyword>
<dbReference type="PANTHER" id="PTHR35526">
    <property type="entry name" value="ANTI-SIGMA-F FACTOR RSBW-RELATED"/>
    <property type="match status" value="1"/>
</dbReference>
<dbReference type="InterPro" id="IPR003594">
    <property type="entry name" value="HATPase_dom"/>
</dbReference>
<evidence type="ECO:0000313" key="3">
    <source>
        <dbReference type="EMBL" id="OAK54808.1"/>
    </source>
</evidence>
<dbReference type="GO" id="GO:0004674">
    <property type="term" value="F:protein serine/threonine kinase activity"/>
    <property type="evidence" value="ECO:0007669"/>
    <property type="project" value="UniProtKB-KW"/>
</dbReference>
<protein>
    <recommendedName>
        <fullName evidence="2">Histidine kinase/HSP90-like ATPase domain-containing protein</fullName>
    </recommendedName>
</protein>
<comment type="caution">
    <text evidence="3">The sequence shown here is derived from an EMBL/GenBank/DDBJ whole genome shotgun (WGS) entry which is preliminary data.</text>
</comment>
<keyword evidence="1" id="KW-0723">Serine/threonine-protein kinase</keyword>
<dbReference type="InterPro" id="IPR036890">
    <property type="entry name" value="HATPase_C_sf"/>
</dbReference>
<dbReference type="AlphaFoldDB" id="A0A177YI86"/>
<dbReference type="Pfam" id="PF13581">
    <property type="entry name" value="HATPase_c_2"/>
    <property type="match status" value="1"/>
</dbReference>
<dbReference type="CDD" id="cd16936">
    <property type="entry name" value="HATPase_RsbW-like"/>
    <property type="match status" value="1"/>
</dbReference>
<dbReference type="InterPro" id="IPR050267">
    <property type="entry name" value="Anti-sigma-factor_SerPK"/>
</dbReference>
<feature type="domain" description="Histidine kinase/HSP90-like ATPase" evidence="2">
    <location>
        <begin position="38"/>
        <end position="155"/>
    </location>
</feature>
<reference evidence="3 4" key="1">
    <citation type="submission" date="2016-03" db="EMBL/GenBank/DDBJ databases">
        <title>Genome sequence of Rhodococcus kyotonensis KB10.</title>
        <authorList>
            <person name="Jeong H."/>
            <person name="Hong C.E."/>
            <person name="Jo S.H."/>
            <person name="Park J.M."/>
        </authorList>
    </citation>
    <scope>NUCLEOTIDE SEQUENCE [LARGE SCALE GENOMIC DNA]</scope>
    <source>
        <strain evidence="3 4">KB10</strain>
    </source>
</reference>
<evidence type="ECO:0000259" key="2">
    <source>
        <dbReference type="Pfam" id="PF13581"/>
    </source>
</evidence>
<keyword evidence="1" id="KW-0808">Transferase</keyword>
<evidence type="ECO:0000313" key="4">
    <source>
        <dbReference type="Proteomes" id="UP000077519"/>
    </source>
</evidence>
<evidence type="ECO:0000256" key="1">
    <source>
        <dbReference type="ARBA" id="ARBA00022527"/>
    </source>
</evidence>
<sequence length="164" mass="17087">MGEVDVAGYDASMVVHSPISPTVATSTAAPLELVIADVPATPSRAGAVRHAVASWLDAAAIDSSRRPDVELAVYEALANTVEHAYRDFDVPGTFTVRAAFSALEQTLEVAVVDHGRWRPPTPNPMRGNGLPLISAVTSVSSVAPSREGTSVVMRWDAAALAGAL</sequence>
<dbReference type="Gene3D" id="3.30.565.10">
    <property type="entry name" value="Histidine kinase-like ATPase, C-terminal domain"/>
    <property type="match status" value="1"/>
</dbReference>
<dbReference type="EMBL" id="LVHI01000012">
    <property type="protein sequence ID" value="OAK54808.1"/>
    <property type="molecule type" value="Genomic_DNA"/>
</dbReference>
<accession>A0A177YI86</accession>
<dbReference type="PANTHER" id="PTHR35526:SF3">
    <property type="entry name" value="ANTI-SIGMA-F FACTOR RSBW"/>
    <property type="match status" value="1"/>
</dbReference>
<gene>
    <name evidence="3" type="ORF">A3K89_05690</name>
</gene>
<dbReference type="Proteomes" id="UP000077519">
    <property type="component" value="Unassembled WGS sequence"/>
</dbReference>
<organism evidence="3 4">
    <name type="scientific">Rhodococcoides kyotonense</name>
    <dbReference type="NCBI Taxonomy" id="398843"/>
    <lineage>
        <taxon>Bacteria</taxon>
        <taxon>Bacillati</taxon>
        <taxon>Actinomycetota</taxon>
        <taxon>Actinomycetes</taxon>
        <taxon>Mycobacteriales</taxon>
        <taxon>Nocardiaceae</taxon>
        <taxon>Rhodococcoides</taxon>
    </lineage>
</organism>